<dbReference type="Proteomes" id="UP000054630">
    <property type="component" value="Unassembled WGS sequence"/>
</dbReference>
<feature type="transmembrane region" description="Helical" evidence="1">
    <location>
        <begin position="40"/>
        <end position="60"/>
    </location>
</feature>
<gene>
    <name evidence="2" type="ORF">T07_10374</name>
</gene>
<keyword evidence="3" id="KW-1185">Reference proteome</keyword>
<evidence type="ECO:0000313" key="2">
    <source>
        <dbReference type="EMBL" id="KRX21485.1"/>
    </source>
</evidence>
<keyword evidence="1" id="KW-1133">Transmembrane helix</keyword>
<protein>
    <submittedName>
        <fullName evidence="2">Uncharacterized protein</fullName>
    </submittedName>
</protein>
<dbReference type="AlphaFoldDB" id="A0A0V0S3Z2"/>
<proteinExistence type="predicted"/>
<name>A0A0V0S3Z2_9BILA</name>
<evidence type="ECO:0000256" key="1">
    <source>
        <dbReference type="SAM" id="Phobius"/>
    </source>
</evidence>
<sequence length="66" mass="7518">MLSLCRMKGELVSTPLHKDGELSHKHNGKDRLPLRDLLPIFFPIFHLMANTPLNAVFGMLRDSLFS</sequence>
<keyword evidence="1" id="KW-0812">Transmembrane</keyword>
<reference evidence="2 3" key="1">
    <citation type="submission" date="2015-01" db="EMBL/GenBank/DDBJ databases">
        <title>Evolution of Trichinella species and genotypes.</title>
        <authorList>
            <person name="Korhonen P.K."/>
            <person name="Edoardo P."/>
            <person name="Giuseppe L.R."/>
            <person name="Gasser R.B."/>
        </authorList>
    </citation>
    <scope>NUCLEOTIDE SEQUENCE [LARGE SCALE GENOMIC DNA]</scope>
    <source>
        <strain evidence="2">ISS37</strain>
    </source>
</reference>
<comment type="caution">
    <text evidence="2">The sequence shown here is derived from an EMBL/GenBank/DDBJ whole genome shotgun (WGS) entry which is preliminary data.</text>
</comment>
<keyword evidence="1" id="KW-0472">Membrane</keyword>
<evidence type="ECO:0000313" key="3">
    <source>
        <dbReference type="Proteomes" id="UP000054630"/>
    </source>
</evidence>
<organism evidence="2 3">
    <name type="scientific">Trichinella nelsoni</name>
    <dbReference type="NCBI Taxonomy" id="6336"/>
    <lineage>
        <taxon>Eukaryota</taxon>
        <taxon>Metazoa</taxon>
        <taxon>Ecdysozoa</taxon>
        <taxon>Nematoda</taxon>
        <taxon>Enoplea</taxon>
        <taxon>Dorylaimia</taxon>
        <taxon>Trichinellida</taxon>
        <taxon>Trichinellidae</taxon>
        <taxon>Trichinella</taxon>
    </lineage>
</organism>
<accession>A0A0V0S3Z2</accession>
<dbReference type="EMBL" id="JYDL01000039">
    <property type="protein sequence ID" value="KRX21485.1"/>
    <property type="molecule type" value="Genomic_DNA"/>
</dbReference>